<gene>
    <name evidence="1" type="ORF">KGD84_00255</name>
</gene>
<evidence type="ECO:0008006" key="3">
    <source>
        <dbReference type="Google" id="ProtNLM"/>
    </source>
</evidence>
<dbReference type="EMBL" id="CP074133">
    <property type="protein sequence ID" value="QUX25658.1"/>
    <property type="molecule type" value="Genomic_DNA"/>
</dbReference>
<dbReference type="Proteomes" id="UP000676079">
    <property type="component" value="Chromosome"/>
</dbReference>
<evidence type="ECO:0000313" key="1">
    <source>
        <dbReference type="EMBL" id="QUX25658.1"/>
    </source>
</evidence>
<name>A0ABX8BZ77_9ACTN</name>
<sequence length="176" mass="19061">MLVWPYTTEVRDGTEAGLIPPEPRPVDVGDTADLAGSRWRVTGYITGFLGGSEPPPEGLEILDVGFRVTPGDAEAAELLRNSCAFRAVDGQGRSWERTHLFSMRDFGEEAGDGAYGCTTGEGETIAPGQEQSIILSFLVPEDVVGDLRYEVTVDTSADPERPRPDALVFEAEELEE</sequence>
<proteinExistence type="predicted"/>
<accession>A0ABX8BZ77</accession>
<evidence type="ECO:0000313" key="2">
    <source>
        <dbReference type="Proteomes" id="UP000676079"/>
    </source>
</evidence>
<organism evidence="1 2">
    <name type="scientific">Nocardiopsis changdeensis</name>
    <dbReference type="NCBI Taxonomy" id="2831969"/>
    <lineage>
        <taxon>Bacteria</taxon>
        <taxon>Bacillati</taxon>
        <taxon>Actinomycetota</taxon>
        <taxon>Actinomycetes</taxon>
        <taxon>Streptosporangiales</taxon>
        <taxon>Nocardiopsidaceae</taxon>
        <taxon>Nocardiopsis</taxon>
    </lineage>
</organism>
<keyword evidence="2" id="KW-1185">Reference proteome</keyword>
<reference evidence="1 2" key="1">
    <citation type="submission" date="2021-05" db="EMBL/GenBank/DDBJ databases">
        <title>Direct Submission.</title>
        <authorList>
            <person name="Li K."/>
            <person name="Gao J."/>
        </authorList>
    </citation>
    <scope>NUCLEOTIDE SEQUENCE [LARGE SCALE GENOMIC DNA]</scope>
    <source>
        <strain evidence="1 2">Mg02</strain>
    </source>
</reference>
<protein>
    <recommendedName>
        <fullName evidence="3">DUF4352 domain-containing protein</fullName>
    </recommendedName>
</protein>